<dbReference type="KEGG" id="kne:92179066"/>
<dbReference type="SUPFAM" id="SSF55347">
    <property type="entry name" value="Glyceraldehyde-3-phosphate dehydrogenase-like, C-terminal domain"/>
    <property type="match status" value="1"/>
</dbReference>
<dbReference type="GO" id="GO:0047837">
    <property type="term" value="F:D-xylose 1-dehydrogenase (NADP+) activity"/>
    <property type="evidence" value="ECO:0007669"/>
    <property type="project" value="UniProtKB-EC"/>
</dbReference>
<dbReference type="PANTHER" id="PTHR22604:SF105">
    <property type="entry name" value="TRANS-1,2-DIHYDROBENZENE-1,2-DIOL DEHYDROGENASE"/>
    <property type="match status" value="1"/>
</dbReference>
<dbReference type="Proteomes" id="UP001388673">
    <property type="component" value="Unassembled WGS sequence"/>
</dbReference>
<evidence type="ECO:0000259" key="6">
    <source>
        <dbReference type="Pfam" id="PF01408"/>
    </source>
</evidence>
<evidence type="ECO:0000256" key="4">
    <source>
        <dbReference type="ARBA" id="ARBA00042988"/>
    </source>
</evidence>
<dbReference type="Gene3D" id="3.30.360.10">
    <property type="entry name" value="Dihydrodipicolinate Reductase, domain 2"/>
    <property type="match status" value="1"/>
</dbReference>
<gene>
    <name evidence="8" type="ORF">IAR55_001807</name>
</gene>
<evidence type="ECO:0000313" key="8">
    <source>
        <dbReference type="EMBL" id="KAK8864557.1"/>
    </source>
</evidence>
<comment type="caution">
    <text evidence="8">The sequence shown here is derived from an EMBL/GenBank/DDBJ whole genome shotgun (WGS) entry which is preliminary data.</text>
</comment>
<evidence type="ECO:0000256" key="1">
    <source>
        <dbReference type="ARBA" id="ARBA00010928"/>
    </source>
</evidence>
<dbReference type="InterPro" id="IPR036291">
    <property type="entry name" value="NAD(P)-bd_dom_sf"/>
</dbReference>
<dbReference type="InterPro" id="IPR000683">
    <property type="entry name" value="Gfo/Idh/MocA-like_OxRdtase_N"/>
</dbReference>
<feature type="domain" description="Gfo/Idh/MocA-like oxidoreductase N-terminal" evidence="6">
    <location>
        <begin position="10"/>
        <end position="145"/>
    </location>
</feature>
<organism evidence="8 9">
    <name type="scientific">Kwoniella newhampshirensis</name>
    <dbReference type="NCBI Taxonomy" id="1651941"/>
    <lineage>
        <taxon>Eukaryota</taxon>
        <taxon>Fungi</taxon>
        <taxon>Dikarya</taxon>
        <taxon>Basidiomycota</taxon>
        <taxon>Agaricomycotina</taxon>
        <taxon>Tremellomycetes</taxon>
        <taxon>Tremellales</taxon>
        <taxon>Cryptococcaceae</taxon>
        <taxon>Kwoniella</taxon>
    </lineage>
</organism>
<proteinExistence type="inferred from homology"/>
<dbReference type="InterPro" id="IPR055170">
    <property type="entry name" value="GFO_IDH_MocA-like_dom"/>
</dbReference>
<dbReference type="GeneID" id="92179066"/>
<keyword evidence="2" id="KW-0560">Oxidoreductase</keyword>
<evidence type="ECO:0000256" key="2">
    <source>
        <dbReference type="ARBA" id="ARBA00023002"/>
    </source>
</evidence>
<dbReference type="EC" id="1.1.1.179" evidence="3"/>
<protein>
    <recommendedName>
        <fullName evidence="3">D-xylose 1-dehydrogenase (NADP(+), D-xylono-1,5-lactone-forming)</fullName>
        <ecNumber evidence="3">1.1.1.179</ecNumber>
    </recommendedName>
    <alternativeName>
        <fullName evidence="4">D-xylose-NADP dehydrogenase</fullName>
    </alternativeName>
</protein>
<dbReference type="InterPro" id="IPR050984">
    <property type="entry name" value="Gfo/Idh/MocA_domain"/>
</dbReference>
<dbReference type="RefSeq" id="XP_066804853.1">
    <property type="nucleotide sequence ID" value="XM_066944930.1"/>
</dbReference>
<evidence type="ECO:0000259" key="7">
    <source>
        <dbReference type="Pfam" id="PF22725"/>
    </source>
</evidence>
<evidence type="ECO:0000256" key="5">
    <source>
        <dbReference type="ARBA" id="ARBA00049233"/>
    </source>
</evidence>
<dbReference type="EMBL" id="JBCAWK010000003">
    <property type="protein sequence ID" value="KAK8864557.1"/>
    <property type="molecule type" value="Genomic_DNA"/>
</dbReference>
<dbReference type="Pfam" id="PF22725">
    <property type="entry name" value="GFO_IDH_MocA_C3"/>
    <property type="match status" value="1"/>
</dbReference>
<comment type="catalytic activity">
    <reaction evidence="5">
        <text>D-xylose + NADP(+) = D-xylono-1,5-lactone + NADPH + H(+)</text>
        <dbReference type="Rhea" id="RHEA:22000"/>
        <dbReference type="ChEBI" id="CHEBI:15378"/>
        <dbReference type="ChEBI" id="CHEBI:15867"/>
        <dbReference type="ChEBI" id="CHEBI:53455"/>
        <dbReference type="ChEBI" id="CHEBI:57783"/>
        <dbReference type="ChEBI" id="CHEBI:58349"/>
        <dbReference type="EC" id="1.1.1.179"/>
    </reaction>
</comment>
<reference evidence="8 9" key="1">
    <citation type="journal article" date="2024" name="bioRxiv">
        <title>Comparative genomics of Cryptococcus and Kwoniella reveals pathogenesis evolution and contrasting karyotype dynamics via intercentromeric recombination or chromosome fusion.</title>
        <authorList>
            <person name="Coelho M.A."/>
            <person name="David-Palma M."/>
            <person name="Shea T."/>
            <person name="Bowers K."/>
            <person name="McGinley-Smith S."/>
            <person name="Mohammad A.W."/>
            <person name="Gnirke A."/>
            <person name="Yurkov A.M."/>
            <person name="Nowrousian M."/>
            <person name="Sun S."/>
            <person name="Cuomo C.A."/>
            <person name="Heitman J."/>
        </authorList>
    </citation>
    <scope>NUCLEOTIDE SEQUENCE [LARGE SCALE GENOMIC DNA]</scope>
    <source>
        <strain evidence="8 9">CBS 13917</strain>
    </source>
</reference>
<comment type="similarity">
    <text evidence="1">Belongs to the Gfo/Idh/MocA family.</text>
</comment>
<dbReference type="AlphaFoldDB" id="A0AAW0Z349"/>
<evidence type="ECO:0000256" key="3">
    <source>
        <dbReference type="ARBA" id="ARBA00038984"/>
    </source>
</evidence>
<accession>A0AAW0Z349</accession>
<dbReference type="Gene3D" id="3.40.50.720">
    <property type="entry name" value="NAD(P)-binding Rossmann-like Domain"/>
    <property type="match status" value="1"/>
</dbReference>
<dbReference type="SUPFAM" id="SSF51735">
    <property type="entry name" value="NAD(P)-binding Rossmann-fold domains"/>
    <property type="match status" value="1"/>
</dbReference>
<evidence type="ECO:0000313" key="9">
    <source>
        <dbReference type="Proteomes" id="UP001388673"/>
    </source>
</evidence>
<dbReference type="GO" id="GO:0000166">
    <property type="term" value="F:nucleotide binding"/>
    <property type="evidence" value="ECO:0007669"/>
    <property type="project" value="InterPro"/>
</dbReference>
<name>A0AAW0Z349_9TREE</name>
<dbReference type="PANTHER" id="PTHR22604">
    <property type="entry name" value="OXIDOREDUCTASES"/>
    <property type="match status" value="1"/>
</dbReference>
<sequence length="381" mass="41776">MIAATPYIARWGIIGTGWISSEFCKDIALVRDDVKDVLHSIVAVGSRDKAKAQSFIDEFCPKGANAQAGGISSLTPKAVEGYEAVYNDPEVDIIYVGTPNQAHFENAKAALEAGKHCLLEKPATLNAAEWAVLSELAKGKGLFLMEAVWTRFLPLTLKLQELIHEQKVIGDVRAVHSDFSMEFLGVVPPTHRTFNIDMAGGSMLDLGPYTLLPALLYLYHAPANEQSPPENLIGSMLKAETGVDLSTSITMNFPKINAKAFLSSSFAYNTAEDRATFITGTKGHITLASPGCRPTKATIRRFTKPGIMSYGHDDDEVIELNFPQFGLYFEADAVARSLRDGQLENPAMPHKETAMTMEIFDEVRRQNGYVFRKGLEQVQAS</sequence>
<keyword evidence="9" id="KW-1185">Reference proteome</keyword>
<dbReference type="Pfam" id="PF01408">
    <property type="entry name" value="GFO_IDH_MocA"/>
    <property type="match status" value="1"/>
</dbReference>
<feature type="domain" description="GFO/IDH/MocA-like oxidoreductase" evidence="7">
    <location>
        <begin position="158"/>
        <end position="285"/>
    </location>
</feature>